<dbReference type="SUPFAM" id="SSF51735">
    <property type="entry name" value="NAD(P)-binding Rossmann-fold domains"/>
    <property type="match status" value="1"/>
</dbReference>
<protein>
    <submittedName>
        <fullName evidence="4">Retinol dehydrogenase 10-B</fullName>
    </submittedName>
</protein>
<dbReference type="PANTHER" id="PTHR24322">
    <property type="entry name" value="PKSB"/>
    <property type="match status" value="1"/>
</dbReference>
<dbReference type="PANTHER" id="PTHR24322:SF736">
    <property type="entry name" value="RETINOL DEHYDROGENASE 10"/>
    <property type="match status" value="1"/>
</dbReference>
<dbReference type="InterPro" id="IPR036291">
    <property type="entry name" value="NAD(P)-bd_dom_sf"/>
</dbReference>
<dbReference type="AlphaFoldDB" id="A0A093V5T4"/>
<dbReference type="Pfam" id="PF00106">
    <property type="entry name" value="adh_short"/>
    <property type="match status" value="1"/>
</dbReference>
<dbReference type="GO" id="GO:0016616">
    <property type="term" value="F:oxidoreductase activity, acting on the CH-OH group of donors, NAD or NADP as acceptor"/>
    <property type="evidence" value="ECO:0007669"/>
    <property type="project" value="TreeGrafter"/>
</dbReference>
<dbReference type="InterPro" id="IPR002347">
    <property type="entry name" value="SDR_fam"/>
</dbReference>
<keyword evidence="3" id="KW-0560">Oxidoreductase</keyword>
<dbReference type="EMBL" id="JPOX01000049">
    <property type="protein sequence ID" value="KFX42076.1"/>
    <property type="molecule type" value="Genomic_DNA"/>
</dbReference>
<dbReference type="HOGENOM" id="CLU_010194_5_2_1"/>
<comment type="caution">
    <text evidence="4">The sequence shown here is derived from an EMBL/GenBank/DDBJ whole genome shotgun (WGS) entry which is preliminary data.</text>
</comment>
<dbReference type="Gene3D" id="3.40.50.720">
    <property type="entry name" value="NAD(P)-binding Rossmann-like Domain"/>
    <property type="match status" value="1"/>
</dbReference>
<evidence type="ECO:0000256" key="2">
    <source>
        <dbReference type="ARBA" id="ARBA00022857"/>
    </source>
</evidence>
<keyword evidence="2" id="KW-0521">NADP</keyword>
<dbReference type="PROSITE" id="PS00061">
    <property type="entry name" value="ADH_SHORT"/>
    <property type="match status" value="1"/>
</dbReference>
<dbReference type="PRINTS" id="PR00081">
    <property type="entry name" value="GDHRDH"/>
</dbReference>
<dbReference type="eggNOG" id="KOG1201">
    <property type="taxonomic scope" value="Eukaryota"/>
</dbReference>
<dbReference type="InterPro" id="IPR020904">
    <property type="entry name" value="Sc_DH/Rdtase_CS"/>
</dbReference>
<reference evidence="4" key="2">
    <citation type="journal article" date="2014" name="PLoS Genet.">
        <title>Signature gene expression reveals novel clues to the molecular mechanisms of dimorphic transition in Penicillium marneffei.</title>
        <authorList>
            <person name="Yang E."/>
            <person name="Wang G."/>
            <person name="Cai J."/>
            <person name="Woo P.C."/>
            <person name="Lau S.K."/>
            <person name="Yuen K.-Y."/>
            <person name="Chow W.-N."/>
            <person name="Lin X."/>
        </authorList>
    </citation>
    <scope>NUCLEOTIDE SEQUENCE</scope>
    <source>
        <strain evidence="4">PM1</strain>
    </source>
</reference>
<evidence type="ECO:0000313" key="4">
    <source>
        <dbReference type="EMBL" id="KFX42076.1"/>
    </source>
</evidence>
<proteinExistence type="inferred from homology"/>
<name>A0A093V5T4_TALMA</name>
<comment type="similarity">
    <text evidence="1">Belongs to the short-chain dehydrogenases/reductases (SDR) family.</text>
</comment>
<sequence length="320" mass="34960">MQNIQTMASDLPALFQRYSKQAPVSPWKLAYWLGLPYIAYRFNRYLSYRALNNGVTDTFDWQNEIILITGGSNGIGAACAQMLASKGTQVVVLDVLPLTYEAPKNLHYYRCDLTNFDEVESVAVTVTREVGAPTCVVANAGICRGKPLLEATKRDIELTFGVNSLGLLWTIKTFLPPLAEKNHGHFVIVASQTGHLATAGVVDYAATKAAALAIYEGLQTELRHIYKAPAVRISCVSPSAVSTKMFTGIKLPPSLQPLQPLDVGSAIAEILWSGRAQNIMLPASAYISPITRALPDWLRIGLQEFGKDVMTDLNPHDPLD</sequence>
<gene>
    <name evidence="4" type="ORF">GQ26_0490220</name>
</gene>
<reference key="1">
    <citation type="journal article" date="2014" name="PLoS Genet.">
        <title>Signature Gene Expression Reveals Novel Clues to the Molecular Mechanisms of Dimorphic Transition in Penicillium marneffei.</title>
        <authorList>
            <person name="Yang E."/>
            <person name="Wang G."/>
            <person name="Cai J."/>
            <person name="Woo P.C."/>
            <person name="Lau S.K."/>
            <person name="Yuen K.-Y."/>
            <person name="Chow W.-N."/>
            <person name="Lin X."/>
        </authorList>
    </citation>
    <scope>NUCLEOTIDE SEQUENCE [LARGE SCALE GENOMIC DNA]</scope>
    <source>
        <strain>PM1</strain>
    </source>
</reference>
<accession>A0A093V5T4</accession>
<evidence type="ECO:0000256" key="3">
    <source>
        <dbReference type="ARBA" id="ARBA00023002"/>
    </source>
</evidence>
<organism evidence="4">
    <name type="scientific">Talaromyces marneffei PM1</name>
    <dbReference type="NCBI Taxonomy" id="1077442"/>
    <lineage>
        <taxon>Eukaryota</taxon>
        <taxon>Fungi</taxon>
        <taxon>Dikarya</taxon>
        <taxon>Ascomycota</taxon>
        <taxon>Pezizomycotina</taxon>
        <taxon>Eurotiomycetes</taxon>
        <taxon>Eurotiomycetidae</taxon>
        <taxon>Eurotiales</taxon>
        <taxon>Trichocomaceae</taxon>
        <taxon>Talaromyces</taxon>
        <taxon>Talaromyces sect. Talaromyces</taxon>
    </lineage>
</organism>
<evidence type="ECO:0000256" key="1">
    <source>
        <dbReference type="ARBA" id="ARBA00006484"/>
    </source>
</evidence>